<evidence type="ECO:0000313" key="2">
    <source>
        <dbReference type="EMBL" id="KKK96001.1"/>
    </source>
</evidence>
<accession>A0A0F9CH34</accession>
<dbReference type="InterPro" id="IPR015424">
    <property type="entry name" value="PyrdxlP-dep_Trfase"/>
</dbReference>
<feature type="non-terminal residue" evidence="2">
    <location>
        <position position="180"/>
    </location>
</feature>
<organism evidence="2">
    <name type="scientific">marine sediment metagenome</name>
    <dbReference type="NCBI Taxonomy" id="412755"/>
    <lineage>
        <taxon>unclassified sequences</taxon>
        <taxon>metagenomes</taxon>
        <taxon>ecological metagenomes</taxon>
    </lineage>
</organism>
<proteinExistence type="predicted"/>
<dbReference type="InterPro" id="IPR015422">
    <property type="entry name" value="PyrdxlP-dep_Trfase_small"/>
</dbReference>
<name>A0A0F9CH34_9ZZZZ</name>
<feature type="domain" description="Aminotransferase class V" evidence="1">
    <location>
        <begin position="17"/>
        <end position="179"/>
    </location>
</feature>
<dbReference type="SUPFAM" id="SSF53383">
    <property type="entry name" value="PLP-dependent transferases"/>
    <property type="match status" value="1"/>
</dbReference>
<dbReference type="Gene3D" id="3.40.640.10">
    <property type="entry name" value="Type I PLP-dependent aspartate aminotransferase-like (Major domain)"/>
    <property type="match status" value="1"/>
</dbReference>
<dbReference type="PANTHER" id="PTHR43586">
    <property type="entry name" value="CYSTEINE DESULFURASE"/>
    <property type="match status" value="1"/>
</dbReference>
<dbReference type="Pfam" id="PF00266">
    <property type="entry name" value="Aminotran_5"/>
    <property type="match status" value="1"/>
</dbReference>
<dbReference type="Gene3D" id="3.90.1150.10">
    <property type="entry name" value="Aspartate Aminotransferase, domain 1"/>
    <property type="match status" value="1"/>
</dbReference>
<gene>
    <name evidence="2" type="ORF">LCGC14_2667170</name>
</gene>
<dbReference type="InterPro" id="IPR000192">
    <property type="entry name" value="Aminotrans_V_dom"/>
</dbReference>
<sequence length="180" mass="20249">MDWNFVFDAYPVNRNLIWLNNCGITPAGTHIVQAVSNFLEGYTERGILTQTASYSGTKRRIKDILAGLLGCRPNELALIHNTAEGMNFISQGLSLKPTDEIILLENEYPSNIYPWRHWEKKGVKILSAPMETSPTAFTRALLQMITDKTRVISLSAVHWCTGMPLPIDQIGMLCRERGID</sequence>
<dbReference type="EMBL" id="LAZR01046668">
    <property type="protein sequence ID" value="KKK96001.1"/>
    <property type="molecule type" value="Genomic_DNA"/>
</dbReference>
<dbReference type="AlphaFoldDB" id="A0A0F9CH34"/>
<protein>
    <recommendedName>
        <fullName evidence="1">Aminotransferase class V domain-containing protein</fullName>
    </recommendedName>
</protein>
<dbReference type="PANTHER" id="PTHR43586:SF15">
    <property type="entry name" value="BLR3095 PROTEIN"/>
    <property type="match status" value="1"/>
</dbReference>
<evidence type="ECO:0000259" key="1">
    <source>
        <dbReference type="Pfam" id="PF00266"/>
    </source>
</evidence>
<reference evidence="2" key="1">
    <citation type="journal article" date="2015" name="Nature">
        <title>Complex archaea that bridge the gap between prokaryotes and eukaryotes.</title>
        <authorList>
            <person name="Spang A."/>
            <person name="Saw J.H."/>
            <person name="Jorgensen S.L."/>
            <person name="Zaremba-Niedzwiedzka K."/>
            <person name="Martijn J."/>
            <person name="Lind A.E."/>
            <person name="van Eijk R."/>
            <person name="Schleper C."/>
            <person name="Guy L."/>
            <person name="Ettema T.J."/>
        </authorList>
    </citation>
    <scope>NUCLEOTIDE SEQUENCE</scope>
</reference>
<comment type="caution">
    <text evidence="2">The sequence shown here is derived from an EMBL/GenBank/DDBJ whole genome shotgun (WGS) entry which is preliminary data.</text>
</comment>
<dbReference type="InterPro" id="IPR015421">
    <property type="entry name" value="PyrdxlP-dep_Trfase_major"/>
</dbReference>